<comment type="caution">
    <text evidence="1">The sequence shown here is derived from an EMBL/GenBank/DDBJ whole genome shotgun (WGS) entry which is preliminary data.</text>
</comment>
<dbReference type="EMBL" id="CM045770">
    <property type="protein sequence ID" value="KAI7992776.1"/>
    <property type="molecule type" value="Genomic_DNA"/>
</dbReference>
<evidence type="ECO:0000313" key="2">
    <source>
        <dbReference type="Proteomes" id="UP001060215"/>
    </source>
</evidence>
<keyword evidence="2" id="KW-1185">Reference proteome</keyword>
<name>A0ACC0FXS5_9ERIC</name>
<proteinExistence type="predicted"/>
<sequence length="204" mass="22814">MTAFGEGSQFDARQFDAKMNELPVADGEEFFTSYDEVYESFDAMGLQENLLRGIYAYAFEKPSAIQQRPELNEIGIPFGDDHKGCKIVLTSRSDDVCNHMGTHKKITVQVLPEEESWNLFKEMAGICNDTSHITDLHSTQKVVAKECGGLPIAIVTVGRSLNGREKPLWDYAFTQLQKSIGKNIKGVDGKVFSIFGVELQLLRK</sequence>
<protein>
    <submittedName>
        <fullName evidence="1">Uncharacterized protein</fullName>
    </submittedName>
</protein>
<gene>
    <name evidence="1" type="ORF">LOK49_LG12G02645</name>
</gene>
<evidence type="ECO:0000313" key="1">
    <source>
        <dbReference type="EMBL" id="KAI7992776.1"/>
    </source>
</evidence>
<dbReference type="Proteomes" id="UP001060215">
    <property type="component" value="Chromosome 13"/>
</dbReference>
<reference evidence="1 2" key="1">
    <citation type="journal article" date="2022" name="Plant J.">
        <title>Chromosome-level genome of Camellia lanceoleosa provides a valuable resource for understanding genome evolution and self-incompatibility.</title>
        <authorList>
            <person name="Gong W."/>
            <person name="Xiao S."/>
            <person name="Wang L."/>
            <person name="Liao Z."/>
            <person name="Chang Y."/>
            <person name="Mo W."/>
            <person name="Hu G."/>
            <person name="Li W."/>
            <person name="Zhao G."/>
            <person name="Zhu H."/>
            <person name="Hu X."/>
            <person name="Ji K."/>
            <person name="Xiang X."/>
            <person name="Song Q."/>
            <person name="Yuan D."/>
            <person name="Jin S."/>
            <person name="Zhang L."/>
        </authorList>
    </citation>
    <scope>NUCLEOTIDE SEQUENCE [LARGE SCALE GENOMIC DNA]</scope>
    <source>
        <strain evidence="1">SQ_2022a</strain>
    </source>
</reference>
<organism evidence="1 2">
    <name type="scientific">Camellia lanceoleosa</name>
    <dbReference type="NCBI Taxonomy" id="1840588"/>
    <lineage>
        <taxon>Eukaryota</taxon>
        <taxon>Viridiplantae</taxon>
        <taxon>Streptophyta</taxon>
        <taxon>Embryophyta</taxon>
        <taxon>Tracheophyta</taxon>
        <taxon>Spermatophyta</taxon>
        <taxon>Magnoliopsida</taxon>
        <taxon>eudicotyledons</taxon>
        <taxon>Gunneridae</taxon>
        <taxon>Pentapetalae</taxon>
        <taxon>asterids</taxon>
        <taxon>Ericales</taxon>
        <taxon>Theaceae</taxon>
        <taxon>Camellia</taxon>
    </lineage>
</organism>
<accession>A0ACC0FXS5</accession>